<protein>
    <submittedName>
        <fullName evidence="1">Uncharacterized protein</fullName>
    </submittedName>
</protein>
<name>A0A8J7FPZ3_9NEIS</name>
<keyword evidence="2" id="KW-1185">Reference proteome</keyword>
<dbReference type="Proteomes" id="UP000604481">
    <property type="component" value="Unassembled WGS sequence"/>
</dbReference>
<organism evidence="1 2">
    <name type="scientific">Chitinilyticum piscinae</name>
    <dbReference type="NCBI Taxonomy" id="2866724"/>
    <lineage>
        <taxon>Bacteria</taxon>
        <taxon>Pseudomonadati</taxon>
        <taxon>Pseudomonadota</taxon>
        <taxon>Betaproteobacteria</taxon>
        <taxon>Neisseriales</taxon>
        <taxon>Chitinibacteraceae</taxon>
        <taxon>Chitinilyticum</taxon>
    </lineage>
</organism>
<comment type="caution">
    <text evidence="1">The sequence shown here is derived from an EMBL/GenBank/DDBJ whole genome shotgun (WGS) entry which is preliminary data.</text>
</comment>
<reference evidence="1 2" key="1">
    <citation type="submission" date="2020-10" db="EMBL/GenBank/DDBJ databases">
        <title>The genome sequence of Chitinilyticum litopenaei 4Y14.</title>
        <authorList>
            <person name="Liu Y."/>
        </authorList>
    </citation>
    <scope>NUCLEOTIDE SEQUENCE [LARGE SCALE GENOMIC DNA]</scope>
    <source>
        <strain evidence="1 2">4Y14</strain>
    </source>
</reference>
<sequence length="391" mass="43521">MLEHIADTASPDEELAGLFAHYSGPGEVERLLAAAHAQVVSWRWATESMSFAAPFARELYGAAPARWLADDKAKPEKHVRHGLDAAGRILIEFSQNGHRLQASLHTPQCCVRLDCGEGDRLASIDMSRYDAGRLLEYAVHFRSHGFTTRYVYQGERLQCTVTRNWTAGEPHWDCRELYSYDAAGQLARIDLQYLDAAGEVKPATERLLYLALPRGETLKSIEARVQNLLLAALQDALARLPRDEPLYCLLLCYTSGDVTATWPPFLVCGRESYRQNILAAGEDVSYYLWAPDEITAEVAGCDYWLDEPALKETCLLHAQLMQLKQSDASALRVLKQVMTPLEEMVRAAGLKLADDFVVAYADNTGAVDPLSAIKARLPAEHWATLKQRGCV</sequence>
<accession>A0A8J7FPZ3</accession>
<evidence type="ECO:0000313" key="2">
    <source>
        <dbReference type="Proteomes" id="UP000604481"/>
    </source>
</evidence>
<proteinExistence type="predicted"/>
<dbReference type="AlphaFoldDB" id="A0A8J7FPZ3"/>
<evidence type="ECO:0000313" key="1">
    <source>
        <dbReference type="EMBL" id="MBE9610094.1"/>
    </source>
</evidence>
<gene>
    <name evidence="1" type="ORF">INR99_12155</name>
</gene>
<dbReference type="RefSeq" id="WP_194116623.1">
    <property type="nucleotide sequence ID" value="NZ_JADFUA010000007.1"/>
</dbReference>
<dbReference type="EMBL" id="JADFUA010000007">
    <property type="protein sequence ID" value="MBE9610094.1"/>
    <property type="molecule type" value="Genomic_DNA"/>
</dbReference>